<dbReference type="PROSITE" id="PS51379">
    <property type="entry name" value="4FE4S_FER_2"/>
    <property type="match status" value="3"/>
</dbReference>
<dbReference type="Pfam" id="PF13247">
    <property type="entry name" value="Fer4_11"/>
    <property type="match status" value="1"/>
</dbReference>
<evidence type="ECO:0000256" key="3">
    <source>
        <dbReference type="ARBA" id="ARBA00022723"/>
    </source>
</evidence>
<dbReference type="InterPro" id="IPR017896">
    <property type="entry name" value="4Fe4S_Fe-S-bd"/>
</dbReference>
<accession>A0A1G5RU49</accession>
<name>A0A1G5RU49_9FIRM</name>
<dbReference type="PANTHER" id="PTHR42859">
    <property type="entry name" value="OXIDOREDUCTASE"/>
    <property type="match status" value="1"/>
</dbReference>
<feature type="domain" description="4Fe-4S ferredoxin-type" evidence="7">
    <location>
        <begin position="6"/>
        <end position="35"/>
    </location>
</feature>
<evidence type="ECO:0000313" key="8">
    <source>
        <dbReference type="EMBL" id="SCZ77655.1"/>
    </source>
</evidence>
<gene>
    <name evidence="8" type="ORF">SAMN03080599_00853</name>
</gene>
<keyword evidence="5" id="KW-0408">Iron</keyword>
<evidence type="ECO:0000256" key="1">
    <source>
        <dbReference type="ARBA" id="ARBA00022448"/>
    </source>
</evidence>
<dbReference type="GO" id="GO:0046872">
    <property type="term" value="F:metal ion binding"/>
    <property type="evidence" value="ECO:0007669"/>
    <property type="project" value="UniProtKB-KW"/>
</dbReference>
<dbReference type="Proteomes" id="UP000199208">
    <property type="component" value="Unassembled WGS sequence"/>
</dbReference>
<dbReference type="InterPro" id="IPR017900">
    <property type="entry name" value="4Fe4S_Fe_S_CS"/>
</dbReference>
<evidence type="ECO:0000256" key="4">
    <source>
        <dbReference type="ARBA" id="ARBA00022982"/>
    </source>
</evidence>
<keyword evidence="9" id="KW-1185">Reference proteome</keyword>
<dbReference type="STRING" id="1120920.SAMN03080599_00853"/>
<dbReference type="CDD" id="cd10550">
    <property type="entry name" value="DMSOR_beta_like"/>
    <property type="match status" value="1"/>
</dbReference>
<dbReference type="Pfam" id="PF12800">
    <property type="entry name" value="Fer4_4"/>
    <property type="match status" value="1"/>
</dbReference>
<evidence type="ECO:0000256" key="2">
    <source>
        <dbReference type="ARBA" id="ARBA00022485"/>
    </source>
</evidence>
<dbReference type="PANTHER" id="PTHR42859:SF10">
    <property type="entry name" value="DIMETHYLSULFOXIDE REDUCTASE CHAIN B"/>
    <property type="match status" value="1"/>
</dbReference>
<reference evidence="8 9" key="1">
    <citation type="submission" date="2016-10" db="EMBL/GenBank/DDBJ databases">
        <authorList>
            <person name="de Groot N.N."/>
        </authorList>
    </citation>
    <scope>NUCLEOTIDE SEQUENCE [LARGE SCALE GENOMIC DNA]</scope>
    <source>
        <strain evidence="8 9">DSM 2784</strain>
    </source>
</reference>
<keyword evidence="2" id="KW-0004">4Fe-4S</keyword>
<keyword evidence="1" id="KW-0813">Transport</keyword>
<keyword evidence="3" id="KW-0479">Metal-binding</keyword>
<sequence>MIPGVVKVLTNARACQGCRACEAVCSLKHYGVVNPNATGVKITEGKAPGKFAQTICQQCIDMPCAAVCPVEAIQKDGFTGAVAILDTCTGCGACVEACPIHAIRMADVADQVRAIKCDLCGGIPECVAICPRQALSW</sequence>
<dbReference type="SUPFAM" id="SSF54862">
    <property type="entry name" value="4Fe-4S ferredoxins"/>
    <property type="match status" value="1"/>
</dbReference>
<keyword evidence="6" id="KW-0411">Iron-sulfur</keyword>
<evidence type="ECO:0000259" key="7">
    <source>
        <dbReference type="PROSITE" id="PS51379"/>
    </source>
</evidence>
<organism evidence="8 9">
    <name type="scientific">Acidaminobacter hydrogenoformans DSM 2784</name>
    <dbReference type="NCBI Taxonomy" id="1120920"/>
    <lineage>
        <taxon>Bacteria</taxon>
        <taxon>Bacillati</taxon>
        <taxon>Bacillota</taxon>
        <taxon>Clostridia</taxon>
        <taxon>Peptostreptococcales</taxon>
        <taxon>Acidaminobacteraceae</taxon>
        <taxon>Acidaminobacter</taxon>
    </lineage>
</organism>
<feature type="domain" description="4Fe-4S ferredoxin-type" evidence="7">
    <location>
        <begin position="79"/>
        <end position="108"/>
    </location>
</feature>
<keyword evidence="4" id="KW-0249">Electron transport</keyword>
<evidence type="ECO:0000256" key="6">
    <source>
        <dbReference type="ARBA" id="ARBA00023014"/>
    </source>
</evidence>
<dbReference type="EMBL" id="FMWL01000003">
    <property type="protein sequence ID" value="SCZ77655.1"/>
    <property type="molecule type" value="Genomic_DNA"/>
</dbReference>
<dbReference type="Gene3D" id="3.30.70.20">
    <property type="match status" value="2"/>
</dbReference>
<proteinExistence type="predicted"/>
<evidence type="ECO:0000313" key="9">
    <source>
        <dbReference type="Proteomes" id="UP000199208"/>
    </source>
</evidence>
<dbReference type="OrthoDB" id="9810688at2"/>
<evidence type="ECO:0000256" key="5">
    <source>
        <dbReference type="ARBA" id="ARBA00023004"/>
    </source>
</evidence>
<feature type="domain" description="4Fe-4S ferredoxin-type" evidence="7">
    <location>
        <begin position="47"/>
        <end position="78"/>
    </location>
</feature>
<dbReference type="PROSITE" id="PS00198">
    <property type="entry name" value="4FE4S_FER_1"/>
    <property type="match status" value="1"/>
</dbReference>
<dbReference type="GO" id="GO:0051539">
    <property type="term" value="F:4 iron, 4 sulfur cluster binding"/>
    <property type="evidence" value="ECO:0007669"/>
    <property type="project" value="UniProtKB-KW"/>
</dbReference>
<protein>
    <submittedName>
        <fullName evidence="8">Fe-S-cluster-containing hydrogenase component 2</fullName>
    </submittedName>
</protein>
<dbReference type="InterPro" id="IPR050294">
    <property type="entry name" value="RnfB_subfamily"/>
</dbReference>
<dbReference type="RefSeq" id="WP_092589654.1">
    <property type="nucleotide sequence ID" value="NZ_FMWL01000003.1"/>
</dbReference>
<dbReference type="AlphaFoldDB" id="A0A1G5RU49"/>